<keyword evidence="14" id="KW-1133">Transmembrane helix</keyword>
<evidence type="ECO:0000256" key="1">
    <source>
        <dbReference type="ARBA" id="ARBA00012513"/>
    </source>
</evidence>
<dbReference type="InterPro" id="IPR008271">
    <property type="entry name" value="Ser/Thr_kinase_AS"/>
</dbReference>
<dbReference type="PANTHER" id="PTHR32444">
    <property type="entry name" value="BULB-TYPE LECTIN DOMAIN-CONTAINING PROTEIN"/>
    <property type="match status" value="1"/>
</dbReference>
<comment type="catalytic activity">
    <reaction evidence="12">
        <text>L-threonyl-[protein] + ATP = O-phospho-L-threonyl-[protein] + ADP + H(+)</text>
        <dbReference type="Rhea" id="RHEA:46608"/>
        <dbReference type="Rhea" id="RHEA-COMP:11060"/>
        <dbReference type="Rhea" id="RHEA-COMP:11605"/>
        <dbReference type="ChEBI" id="CHEBI:15378"/>
        <dbReference type="ChEBI" id="CHEBI:30013"/>
        <dbReference type="ChEBI" id="CHEBI:30616"/>
        <dbReference type="ChEBI" id="CHEBI:61977"/>
        <dbReference type="ChEBI" id="CHEBI:456216"/>
        <dbReference type="EC" id="2.7.11.1"/>
    </reaction>
</comment>
<keyword evidence="8" id="KW-0067">ATP-binding</keyword>
<feature type="domain" description="Apple" evidence="18">
    <location>
        <begin position="1094"/>
        <end position="1177"/>
    </location>
</feature>
<keyword evidence="2" id="KW-0723">Serine/threonine-protein kinase</keyword>
<dbReference type="CDD" id="cd01098">
    <property type="entry name" value="PAN_AP_plant"/>
    <property type="match status" value="2"/>
</dbReference>
<dbReference type="SUPFAM" id="SSF51110">
    <property type="entry name" value="alpha-D-mannose-specific plant lectins"/>
    <property type="match status" value="3"/>
</dbReference>
<evidence type="ECO:0000256" key="9">
    <source>
        <dbReference type="ARBA" id="ARBA00023157"/>
    </source>
</evidence>
<sequence>MEAFTYLFLYSIISSFLRTSVTLDTITPSQSIRDGDTLVSAGGRFQMGFFSPGNSKGRYVGIWYTVSSGTVVWVANRGTPLNDHSGVLKLTDGVVILLNSTNNGHVDDPVNFLWQSFDYPCDTFLPEMKLGRNLVTGLERFVTSWKSADDPADEFSIRLDTRGLPQMVVMKGDTIKARAGSWNGLHFTGTRYNTAQILNPIFEYEFVLNETQVYFEFKLKNSSVLTRYVINPSGIAQRFTWMHRTHRWELFSTFPADQCANYAFCGAYTSCNVVNSPVCGCLEGFLPKSPQDWDSMDWTDGCVRRTPLNCSDGDGFLKYTGLKLPDTSSSWFDKAMSLKDVKNCVKKTALAQHMQIWISGGKELAACFEHVEKKRHSSNEKQAGIIFGSALFVLGMIILGLVSYIWKQKLRNQGMTKRNQGQEYDNGGGKEDIELLIFDLKAIANATGNFSRNSKLGEGGFGPVYKGTLLDGKEIAVKRLSKNSGQGWKEFKNEVILIGKLQHRNLVKLLDQTKSKLLDWHKRINIIGGVARGLLYLHQDSRLRIIHRDLKASNILLDNDMNPKISDFGLAKSFGGDQGDDKTNKIIGTYGYMSPEYAVHGKYSIKSDVFSLGVLILEIVSGKKNRGFCHPKHHLNLLGHAWRLWIEDRQIELIDDSVGDLIVPEVLRCIHVGLLCVQQKPKDRPNMSSVVLMLSSESLLPKPRQPGFYTDSPEADASSSTICSENRVTFTSFEARAFVYIPIIFTTPRLIVGGPHGEKLGRVGRTACVVSQTITMDRGYDTITPSHAIRDGETLVSAGGSFELGFFSPGNSKGRYLGIWYKISPDAVVWVANRETPLDNHLGVLKVTHEGDIVLLSNTNSIVWSSNTSRAAVSPVLQLLDSGNLVVKDGNDIGLEKFLWQSFDYPCDTLLPGMKMGKNFVTGLERFLTPWKSTEDPGRGNFSLRIDTHGFPQLVAMEGDKIQDRAGSWNGLRFTGYPWLRPNPVFNYEFVLNENEVYYDFTLVNSSVFARVVINPSGIAGRFTWIDQTHSWELFYASLTDQCENYAFCGAYATCNANSSPACACLKGFVSKSPKDWNSVDWSDGCVRRTQLECNDGDGFLKYTGLKLPDTSSSWFNTTMSLKECEGLCLKNCSCTAYSNVDIRGEGSGCLLWFGNLNDMRIYSQGGQGQDLYIRLASSELGNTRKDYDNEGGNEDMELPVFDLMAIANATCNFSSNNKLGEGGFGPVYKGTLQEGHVVAVKRLSKNSGQGLNEFKNEVLLIAKLQHRNLVKLLGCCIQENEKMLIYEYMPNKSLDSFIFDQTKGKLLDWHKRINIIGGVARGLLYLHQDSRLRIIHRDLKASNILLDNDMNPKISDFGLAKSFGGDQCEAKTNRIIGTYGYMSPEYAVHGKYSIKSDVFSLGVLILEIVSGKKNRGFCHPEHHLNLLGHAWRLWIEDRPIELIDDSIGDFIVSEVLRCIHVGLLCVQQRPEDRPNMSSVVLMLSSESLLPKPRQPGFYTDSPEADSSSCTNCSENKITFTLVEASLPRAGSSVLFQDVKNLSRPVTKFLPNFIPGKQCVTRIIKTLPQKFLQSDCQAKSLCWLPTASVDILYPIPKYRPFKLPGLKNPSSNLPPAETKVSPSLIEWLGMIVSKVAENVNKEDKKQYTKRGLATALDTITPTLSIRDGDTIVSAGGSFELGFFSPGNSKRRYLGIWYKNISTTTRTVVWVANREAPLTDTSGVLTITHPGILVLRNATNGMKIGRNLVTGLRIGSYHLGKAQTILLPDQCDSYNFCGAYAICNINHAPACECLEGFIPKSPKSWNQLNWTGGCIKRIACNNGDGFRKYTGLKLPDTSSSWYNRTMSLKDCERLCLKNCSCVAYANSNISGEGSGCLLWFDTLIDMRITDSLQDIYVRVAASELDQIKNQRHSSKKKKAVIIASSVTLVTGMVILGLILFILKKKDRKEGFRKDNVNKGREEDLEFPVFDLTIILNATHNFSNDNKLGEGGFGPVYRGTLMEGQEIAVKRLSKNSRARSCGVQE</sequence>
<dbReference type="InterPro" id="IPR000858">
    <property type="entry name" value="S_locus_glycoprot_dom"/>
</dbReference>
<feature type="transmembrane region" description="Helical" evidence="14">
    <location>
        <begin position="1918"/>
        <end position="1941"/>
    </location>
</feature>
<dbReference type="FunFam" id="3.30.200.20:FF:000195">
    <property type="entry name" value="G-type lectin S-receptor-like serine/threonine-protein kinase"/>
    <property type="match status" value="1"/>
</dbReference>
<dbReference type="Pfam" id="PF00069">
    <property type="entry name" value="Pkinase"/>
    <property type="match status" value="1"/>
</dbReference>
<dbReference type="Pfam" id="PF07714">
    <property type="entry name" value="PK_Tyr_Ser-Thr"/>
    <property type="match status" value="2"/>
</dbReference>
<dbReference type="PROSITE" id="PS50948">
    <property type="entry name" value="PAN"/>
    <property type="match status" value="2"/>
</dbReference>
<dbReference type="SMART" id="SM00473">
    <property type="entry name" value="PAN_AP"/>
    <property type="match status" value="2"/>
</dbReference>
<keyword evidence="3" id="KW-0597">Phosphoprotein</keyword>
<dbReference type="PROSITE" id="PS00108">
    <property type="entry name" value="PROTEIN_KINASE_ST"/>
    <property type="match status" value="2"/>
</dbReference>
<evidence type="ECO:0000259" key="17">
    <source>
        <dbReference type="PROSITE" id="PS50927"/>
    </source>
</evidence>
<evidence type="ECO:0000256" key="13">
    <source>
        <dbReference type="ARBA" id="ARBA00048679"/>
    </source>
</evidence>
<dbReference type="SMART" id="SM00181">
    <property type="entry name" value="EGF"/>
    <property type="match status" value="3"/>
</dbReference>
<feature type="domain" description="Protein kinase" evidence="16">
    <location>
        <begin position="1214"/>
        <end position="1490"/>
    </location>
</feature>
<dbReference type="InterPro" id="IPR036426">
    <property type="entry name" value="Bulb-type_lectin_dom_sf"/>
</dbReference>
<keyword evidence="9" id="KW-1015">Disulfide bond</keyword>
<feature type="domain" description="Apple" evidence="18">
    <location>
        <begin position="1819"/>
        <end position="1899"/>
    </location>
</feature>
<keyword evidence="10" id="KW-0675">Receptor</keyword>
<keyword evidence="4" id="KW-0808">Transferase</keyword>
<feature type="domain" description="Bulb-type lectin" evidence="17">
    <location>
        <begin position="780"/>
        <end position="900"/>
    </location>
</feature>
<proteinExistence type="predicted"/>
<dbReference type="InterPro" id="IPR003609">
    <property type="entry name" value="Pan_app"/>
</dbReference>
<keyword evidence="5 15" id="KW-0732">Signal</keyword>
<evidence type="ECO:0000256" key="14">
    <source>
        <dbReference type="SAM" id="Phobius"/>
    </source>
</evidence>
<protein>
    <recommendedName>
        <fullName evidence="1">non-specific serine/threonine protein kinase</fullName>
        <ecNumber evidence="1">2.7.11.1</ecNumber>
    </recommendedName>
</protein>
<evidence type="ECO:0000256" key="2">
    <source>
        <dbReference type="ARBA" id="ARBA00022527"/>
    </source>
</evidence>
<dbReference type="Gene3D" id="1.10.510.10">
    <property type="entry name" value="Transferase(Phosphotransferase) domain 1"/>
    <property type="match status" value="2"/>
</dbReference>
<dbReference type="Pfam" id="PF08276">
    <property type="entry name" value="PAN_2"/>
    <property type="match status" value="2"/>
</dbReference>
<dbReference type="FunFam" id="2.90.10.10:FF:000004">
    <property type="entry name" value="G-type lectin S-receptor-like serine/threonine-protein kinase"/>
    <property type="match status" value="1"/>
</dbReference>
<dbReference type="SMART" id="SM00220">
    <property type="entry name" value="S_TKc"/>
    <property type="match status" value="2"/>
</dbReference>
<evidence type="ECO:0000259" key="16">
    <source>
        <dbReference type="PROSITE" id="PS50011"/>
    </source>
</evidence>
<dbReference type="SUPFAM" id="SSF56112">
    <property type="entry name" value="Protein kinase-like (PK-like)"/>
    <property type="match status" value="3"/>
</dbReference>
<dbReference type="CDD" id="cd00028">
    <property type="entry name" value="B_lectin"/>
    <property type="match status" value="3"/>
</dbReference>
<feature type="domain" description="Bulb-type lectin" evidence="17">
    <location>
        <begin position="1656"/>
        <end position="1794"/>
    </location>
</feature>
<evidence type="ECO:0000256" key="10">
    <source>
        <dbReference type="ARBA" id="ARBA00023170"/>
    </source>
</evidence>
<keyword evidence="14" id="KW-0472">Membrane</keyword>
<dbReference type="FunFam" id="3.30.200.20:FF:000217">
    <property type="entry name" value="probable LRR receptor-like serine/threonine-protein kinase At1g53430"/>
    <property type="match status" value="1"/>
</dbReference>
<dbReference type="InterPro" id="IPR000719">
    <property type="entry name" value="Prot_kinase_dom"/>
</dbReference>
<comment type="catalytic activity">
    <reaction evidence="13">
        <text>L-seryl-[protein] + ATP = O-phospho-L-seryl-[protein] + ADP + H(+)</text>
        <dbReference type="Rhea" id="RHEA:17989"/>
        <dbReference type="Rhea" id="RHEA-COMP:9863"/>
        <dbReference type="Rhea" id="RHEA-COMP:11604"/>
        <dbReference type="ChEBI" id="CHEBI:15378"/>
        <dbReference type="ChEBI" id="CHEBI:29999"/>
        <dbReference type="ChEBI" id="CHEBI:30616"/>
        <dbReference type="ChEBI" id="CHEBI:83421"/>
        <dbReference type="ChEBI" id="CHEBI:456216"/>
        <dbReference type="EC" id="2.7.11.1"/>
    </reaction>
</comment>
<dbReference type="InterPro" id="IPR001245">
    <property type="entry name" value="Ser-Thr/Tyr_kinase_cat_dom"/>
</dbReference>
<dbReference type="InterPro" id="IPR001480">
    <property type="entry name" value="Bulb-type_lectin_dom"/>
</dbReference>
<dbReference type="SMART" id="SM00108">
    <property type="entry name" value="B_lectin"/>
    <property type="match status" value="3"/>
</dbReference>
<name>A0A2N9EYQ9_FAGSY</name>
<dbReference type="FunFam" id="2.90.10.30:FF:000003">
    <property type="entry name" value="Os04g0303100 protein"/>
    <property type="match status" value="1"/>
</dbReference>
<evidence type="ECO:0000256" key="12">
    <source>
        <dbReference type="ARBA" id="ARBA00047899"/>
    </source>
</evidence>
<dbReference type="PROSITE" id="PS50927">
    <property type="entry name" value="BULB_LECTIN"/>
    <property type="match status" value="3"/>
</dbReference>
<dbReference type="Pfam" id="PF00954">
    <property type="entry name" value="S_locus_glycop"/>
    <property type="match status" value="3"/>
</dbReference>
<reference evidence="19" key="1">
    <citation type="submission" date="2018-02" db="EMBL/GenBank/DDBJ databases">
        <authorList>
            <person name="Cohen D.B."/>
            <person name="Kent A.D."/>
        </authorList>
    </citation>
    <scope>NUCLEOTIDE SEQUENCE</scope>
</reference>
<feature type="domain" description="Protein kinase" evidence="16">
    <location>
        <begin position="450"/>
        <end position="700"/>
    </location>
</feature>
<evidence type="ECO:0000313" key="19">
    <source>
        <dbReference type="EMBL" id="SPC79985.1"/>
    </source>
</evidence>
<dbReference type="PANTHER" id="PTHR32444:SF183">
    <property type="entry name" value="APPLE DOMAIN-CONTAINING PROTEIN"/>
    <property type="match status" value="1"/>
</dbReference>
<evidence type="ECO:0000256" key="5">
    <source>
        <dbReference type="ARBA" id="ARBA00022729"/>
    </source>
</evidence>
<dbReference type="PROSITE" id="PS50011">
    <property type="entry name" value="PROTEIN_KINASE_DOM"/>
    <property type="match status" value="3"/>
</dbReference>
<dbReference type="Gene3D" id="2.90.10.10">
    <property type="entry name" value="Bulb-type lectin domain"/>
    <property type="match status" value="3"/>
</dbReference>
<evidence type="ECO:0000256" key="15">
    <source>
        <dbReference type="SAM" id="SignalP"/>
    </source>
</evidence>
<dbReference type="InterPro" id="IPR000742">
    <property type="entry name" value="EGF"/>
</dbReference>
<dbReference type="Gene3D" id="3.30.200.20">
    <property type="entry name" value="Phosphorylase Kinase, domain 1"/>
    <property type="match status" value="3"/>
</dbReference>
<dbReference type="Pfam" id="PF01453">
    <property type="entry name" value="B_lectin"/>
    <property type="match status" value="2"/>
</dbReference>
<dbReference type="GO" id="GO:0004674">
    <property type="term" value="F:protein serine/threonine kinase activity"/>
    <property type="evidence" value="ECO:0007669"/>
    <property type="project" value="UniProtKB-KW"/>
</dbReference>
<feature type="transmembrane region" description="Helical" evidence="14">
    <location>
        <begin position="383"/>
        <end position="406"/>
    </location>
</feature>
<dbReference type="CDD" id="cd14066">
    <property type="entry name" value="STKc_IRAK"/>
    <property type="match status" value="1"/>
</dbReference>
<keyword evidence="7" id="KW-0418">Kinase</keyword>
<evidence type="ECO:0000256" key="11">
    <source>
        <dbReference type="ARBA" id="ARBA00023180"/>
    </source>
</evidence>
<keyword evidence="6" id="KW-0547">Nucleotide-binding</keyword>
<evidence type="ECO:0000256" key="8">
    <source>
        <dbReference type="ARBA" id="ARBA00022840"/>
    </source>
</evidence>
<dbReference type="EC" id="2.7.11.1" evidence="1"/>
<gene>
    <name evidence="19" type="ORF">FSB_LOCUS7867</name>
</gene>
<dbReference type="Gene3D" id="3.50.4.10">
    <property type="entry name" value="Hepatocyte Growth Factor"/>
    <property type="match status" value="2"/>
</dbReference>
<evidence type="ECO:0000256" key="4">
    <source>
        <dbReference type="ARBA" id="ARBA00022679"/>
    </source>
</evidence>
<feature type="chain" id="PRO_5014945201" description="non-specific serine/threonine protein kinase" evidence="15">
    <location>
        <begin position="24"/>
        <end position="2023"/>
    </location>
</feature>
<dbReference type="GO" id="GO:0048544">
    <property type="term" value="P:recognition of pollen"/>
    <property type="evidence" value="ECO:0007669"/>
    <property type="project" value="InterPro"/>
</dbReference>
<evidence type="ECO:0000259" key="18">
    <source>
        <dbReference type="PROSITE" id="PS50948"/>
    </source>
</evidence>
<dbReference type="EMBL" id="OIVN01000424">
    <property type="protein sequence ID" value="SPC79985.1"/>
    <property type="molecule type" value="Genomic_DNA"/>
</dbReference>
<dbReference type="FunFam" id="1.10.510.10:FF:000060">
    <property type="entry name" value="G-type lectin S-receptor-like serine/threonine-protein kinase"/>
    <property type="match status" value="2"/>
</dbReference>
<evidence type="ECO:0000256" key="7">
    <source>
        <dbReference type="ARBA" id="ARBA00022777"/>
    </source>
</evidence>
<dbReference type="GO" id="GO:0005524">
    <property type="term" value="F:ATP binding"/>
    <property type="evidence" value="ECO:0007669"/>
    <property type="project" value="UniProtKB-KW"/>
</dbReference>
<organism evidence="19">
    <name type="scientific">Fagus sylvatica</name>
    <name type="common">Beechnut</name>
    <dbReference type="NCBI Taxonomy" id="28930"/>
    <lineage>
        <taxon>Eukaryota</taxon>
        <taxon>Viridiplantae</taxon>
        <taxon>Streptophyta</taxon>
        <taxon>Embryophyta</taxon>
        <taxon>Tracheophyta</taxon>
        <taxon>Spermatophyta</taxon>
        <taxon>Magnoliopsida</taxon>
        <taxon>eudicotyledons</taxon>
        <taxon>Gunneridae</taxon>
        <taxon>Pentapetalae</taxon>
        <taxon>rosids</taxon>
        <taxon>fabids</taxon>
        <taxon>Fagales</taxon>
        <taxon>Fagaceae</taxon>
        <taxon>Fagus</taxon>
    </lineage>
</organism>
<accession>A0A2N9EYQ9</accession>
<keyword evidence="14" id="KW-0812">Transmembrane</keyword>
<dbReference type="InterPro" id="IPR011009">
    <property type="entry name" value="Kinase-like_dom_sf"/>
</dbReference>
<feature type="domain" description="Protein kinase" evidence="16">
    <location>
        <begin position="1980"/>
        <end position="2023"/>
    </location>
</feature>
<dbReference type="FunFam" id="3.50.4.10:FF:000002">
    <property type="entry name" value="G-type lectin S-receptor-like serine/threonine-protein kinase"/>
    <property type="match status" value="1"/>
</dbReference>
<feature type="domain" description="Bulb-type lectin" evidence="17">
    <location>
        <begin position="23"/>
        <end position="149"/>
    </location>
</feature>
<feature type="signal peptide" evidence="15">
    <location>
        <begin position="1"/>
        <end position="23"/>
    </location>
</feature>
<evidence type="ECO:0000256" key="6">
    <source>
        <dbReference type="ARBA" id="ARBA00022741"/>
    </source>
</evidence>
<evidence type="ECO:0000256" key="3">
    <source>
        <dbReference type="ARBA" id="ARBA00022553"/>
    </source>
</evidence>
<keyword evidence="11" id="KW-0325">Glycoprotein</keyword>